<protein>
    <submittedName>
        <fullName evidence="1">Uncharacterized protein</fullName>
    </submittedName>
</protein>
<reference evidence="1" key="1">
    <citation type="journal article" date="2023" name="Nat. Commun.">
        <title>Diploid and tetraploid genomes of Acorus and the evolution of monocots.</title>
        <authorList>
            <person name="Ma L."/>
            <person name="Liu K.W."/>
            <person name="Li Z."/>
            <person name="Hsiao Y.Y."/>
            <person name="Qi Y."/>
            <person name="Fu T."/>
            <person name="Tang G.D."/>
            <person name="Zhang D."/>
            <person name="Sun W.H."/>
            <person name="Liu D.K."/>
            <person name="Li Y."/>
            <person name="Chen G.Z."/>
            <person name="Liu X.D."/>
            <person name="Liao X.Y."/>
            <person name="Jiang Y.T."/>
            <person name="Yu X."/>
            <person name="Hao Y."/>
            <person name="Huang J."/>
            <person name="Zhao X.W."/>
            <person name="Ke S."/>
            <person name="Chen Y.Y."/>
            <person name="Wu W.L."/>
            <person name="Hsu J.L."/>
            <person name="Lin Y.F."/>
            <person name="Huang M.D."/>
            <person name="Li C.Y."/>
            <person name="Huang L."/>
            <person name="Wang Z.W."/>
            <person name="Zhao X."/>
            <person name="Zhong W.Y."/>
            <person name="Peng D.H."/>
            <person name="Ahmad S."/>
            <person name="Lan S."/>
            <person name="Zhang J.S."/>
            <person name="Tsai W.C."/>
            <person name="Van de Peer Y."/>
            <person name="Liu Z.J."/>
        </authorList>
    </citation>
    <scope>NUCLEOTIDE SEQUENCE</scope>
    <source>
        <strain evidence="1">SCP</strain>
    </source>
</reference>
<evidence type="ECO:0000313" key="1">
    <source>
        <dbReference type="EMBL" id="KAK1265320.1"/>
    </source>
</evidence>
<comment type="caution">
    <text evidence="1">The sequence shown here is derived from an EMBL/GenBank/DDBJ whole genome shotgun (WGS) entry which is preliminary data.</text>
</comment>
<proteinExistence type="predicted"/>
<dbReference type="Proteomes" id="UP001179952">
    <property type="component" value="Unassembled WGS sequence"/>
</dbReference>
<gene>
    <name evidence="1" type="ORF">QJS04_geneDACA016144</name>
</gene>
<sequence>MYSGKYKGESIFPSLGKLPRSQVTSFHKMTNKVNFEMGTKINVLYINKITNLD</sequence>
<reference evidence="1" key="2">
    <citation type="submission" date="2023-06" db="EMBL/GenBank/DDBJ databases">
        <authorList>
            <person name="Ma L."/>
            <person name="Liu K.-W."/>
            <person name="Li Z."/>
            <person name="Hsiao Y.-Y."/>
            <person name="Qi Y."/>
            <person name="Fu T."/>
            <person name="Tang G."/>
            <person name="Zhang D."/>
            <person name="Sun W.-H."/>
            <person name="Liu D.-K."/>
            <person name="Li Y."/>
            <person name="Chen G.-Z."/>
            <person name="Liu X.-D."/>
            <person name="Liao X.-Y."/>
            <person name="Jiang Y.-T."/>
            <person name="Yu X."/>
            <person name="Hao Y."/>
            <person name="Huang J."/>
            <person name="Zhao X.-W."/>
            <person name="Ke S."/>
            <person name="Chen Y.-Y."/>
            <person name="Wu W.-L."/>
            <person name="Hsu J.-L."/>
            <person name="Lin Y.-F."/>
            <person name="Huang M.-D."/>
            <person name="Li C.-Y."/>
            <person name="Huang L."/>
            <person name="Wang Z.-W."/>
            <person name="Zhao X."/>
            <person name="Zhong W.-Y."/>
            <person name="Peng D.-H."/>
            <person name="Ahmad S."/>
            <person name="Lan S."/>
            <person name="Zhang J.-S."/>
            <person name="Tsai W.-C."/>
            <person name="Van De Peer Y."/>
            <person name="Liu Z.-J."/>
        </authorList>
    </citation>
    <scope>NUCLEOTIDE SEQUENCE</scope>
    <source>
        <strain evidence="1">SCP</strain>
        <tissue evidence="1">Leaves</tissue>
    </source>
</reference>
<accession>A0AAV9ALZ3</accession>
<name>A0AAV9ALZ3_ACOGR</name>
<dbReference type="AlphaFoldDB" id="A0AAV9ALZ3"/>
<dbReference type="EMBL" id="JAUJYN010000008">
    <property type="protein sequence ID" value="KAK1265320.1"/>
    <property type="molecule type" value="Genomic_DNA"/>
</dbReference>
<evidence type="ECO:0000313" key="2">
    <source>
        <dbReference type="Proteomes" id="UP001179952"/>
    </source>
</evidence>
<keyword evidence="2" id="KW-1185">Reference proteome</keyword>
<organism evidence="1 2">
    <name type="scientific">Acorus gramineus</name>
    <name type="common">Dwarf sweet flag</name>
    <dbReference type="NCBI Taxonomy" id="55184"/>
    <lineage>
        <taxon>Eukaryota</taxon>
        <taxon>Viridiplantae</taxon>
        <taxon>Streptophyta</taxon>
        <taxon>Embryophyta</taxon>
        <taxon>Tracheophyta</taxon>
        <taxon>Spermatophyta</taxon>
        <taxon>Magnoliopsida</taxon>
        <taxon>Liliopsida</taxon>
        <taxon>Acoraceae</taxon>
        <taxon>Acorus</taxon>
    </lineage>
</organism>